<keyword evidence="3" id="KW-1185">Reference proteome</keyword>
<dbReference type="PANTHER" id="PTHR15682">
    <property type="entry name" value="UNHEALTHY RIBOSOME BIOGENESIS PROTEIN 2 HOMOLOG"/>
    <property type="match status" value="1"/>
</dbReference>
<dbReference type="GO" id="GO:0005730">
    <property type="term" value="C:nucleolus"/>
    <property type="evidence" value="ECO:0007669"/>
    <property type="project" value="TreeGrafter"/>
</dbReference>
<dbReference type="GO" id="GO:0042254">
    <property type="term" value="P:ribosome biogenesis"/>
    <property type="evidence" value="ECO:0007669"/>
    <property type="project" value="TreeGrafter"/>
</dbReference>
<dbReference type="InterPro" id="IPR052609">
    <property type="entry name" value="Ribosome_Biogenesis_Reg"/>
</dbReference>
<evidence type="ECO:0000313" key="2">
    <source>
        <dbReference type="EMBL" id="OMO92890.1"/>
    </source>
</evidence>
<evidence type="ECO:0000313" key="3">
    <source>
        <dbReference type="Proteomes" id="UP000187203"/>
    </source>
</evidence>
<feature type="region of interest" description="Disordered" evidence="1">
    <location>
        <begin position="1"/>
        <end position="56"/>
    </location>
</feature>
<dbReference type="AlphaFoldDB" id="A0A1R3JDJ8"/>
<dbReference type="EMBL" id="AWUE01016323">
    <property type="protein sequence ID" value="OMO92890.1"/>
    <property type="molecule type" value="Genomic_DNA"/>
</dbReference>
<dbReference type="OrthoDB" id="160374at2759"/>
<feature type="compositionally biased region" description="Basic residues" evidence="1">
    <location>
        <begin position="11"/>
        <end position="31"/>
    </location>
</feature>
<name>A0A1R3JDJ8_9ROSI</name>
<feature type="region of interest" description="Disordered" evidence="1">
    <location>
        <begin position="219"/>
        <end position="239"/>
    </location>
</feature>
<accession>A0A1R3JDJ8</accession>
<evidence type="ECO:0000256" key="1">
    <source>
        <dbReference type="SAM" id="MobiDB-lite"/>
    </source>
</evidence>
<sequence length="552" mass="61419">MPDLAAESSIKKKKRKLNSSKDKQHHAKRRRGESSKKEPEGVEEGESLAGRELDLNPSEERPWRNLQLILLLQNKQVDLQKRINTNKCDWTKNLLKLVEEVLSQGLFHPAHIDGFLGLRSVEKYAGSVDGKAKDPKVVIKSYHRHLFDKLEIITKVKNDVELSGVGQLFHLFVGRVKKQKGASVTDISFKSIPVWPEVLSALDNASGVVSGRRDFKHDSATRSVSSSSDGIPSKTSMKGKALHSKNVKFKDCQSLLNLLCWMPKGYLSSKAFSKLATYVLNLERIVVADLLDCRDAPSSSGFYELFLLFIASRRTLKNIIMASYEEKTESGLSSQQSFAEGSEFITWLFKSVSAGKRATLESHERESSTKILHDGTDISEAFISHGAHCLDEFKARLRMSFRAFIKNPSELQLLSAIQAIERALVGVGGHASFYEINTGSADGGTVSSTVAAGIDCLDLILEYGSGRKCLSVVKRHIQSLVAALFNEGVKCACFLRRIYEEDMVPLKLASEDACSAKNLQYLHTVFGEGPCRNTLANLQHDYKRNFQYEGKV</sequence>
<dbReference type="STRING" id="93759.A0A1R3JDJ8"/>
<dbReference type="PANTHER" id="PTHR15682:SF2">
    <property type="entry name" value="UNHEALTHY RIBOSOME BIOGENESIS PROTEIN 2 HOMOLOG"/>
    <property type="match status" value="1"/>
</dbReference>
<comment type="caution">
    <text evidence="2">The sequence shown here is derived from an EMBL/GenBank/DDBJ whole genome shotgun (WGS) entry which is preliminary data.</text>
</comment>
<reference evidence="3" key="1">
    <citation type="submission" date="2013-09" db="EMBL/GenBank/DDBJ databases">
        <title>Corchorus olitorius genome sequencing.</title>
        <authorList>
            <person name="Alam M."/>
            <person name="Haque M.S."/>
            <person name="Islam M.S."/>
            <person name="Emdad E.M."/>
            <person name="Islam M.M."/>
            <person name="Ahmed B."/>
            <person name="Halim A."/>
            <person name="Hossen Q.M.M."/>
            <person name="Hossain M.Z."/>
            <person name="Ahmed R."/>
            <person name="Khan M.M."/>
            <person name="Islam R."/>
            <person name="Rashid M.M."/>
            <person name="Khan S.A."/>
            <person name="Rahman M.S."/>
            <person name="Alam M."/>
            <person name="Yahiya A.S."/>
            <person name="Khan M.S."/>
            <person name="Azam M.S."/>
            <person name="Haque T."/>
            <person name="Lashkar M.Z.H."/>
            <person name="Akhand A.I."/>
            <person name="Morshed G."/>
            <person name="Roy S."/>
            <person name="Uddin K.S."/>
            <person name="Rabeya T."/>
            <person name="Hossain A.S."/>
            <person name="Chowdhury A."/>
            <person name="Snigdha A.R."/>
            <person name="Mortoza M.S."/>
            <person name="Matin S.A."/>
            <person name="Hoque S.M.E."/>
            <person name="Islam M.K."/>
            <person name="Roy D.K."/>
            <person name="Haider R."/>
            <person name="Moosa M.M."/>
            <person name="Elias S.M."/>
            <person name="Hasan A.M."/>
            <person name="Jahan S."/>
            <person name="Shafiuddin M."/>
            <person name="Mahmood N."/>
            <person name="Shommy N.S."/>
        </authorList>
    </citation>
    <scope>NUCLEOTIDE SEQUENCE [LARGE SCALE GENOMIC DNA]</scope>
    <source>
        <strain evidence="3">cv. O-4</strain>
    </source>
</reference>
<gene>
    <name evidence="2" type="ORF">COLO4_17250</name>
</gene>
<protein>
    <submittedName>
        <fullName evidence="2">Uncharacterized protein</fullName>
    </submittedName>
</protein>
<organism evidence="2 3">
    <name type="scientific">Corchorus olitorius</name>
    <dbReference type="NCBI Taxonomy" id="93759"/>
    <lineage>
        <taxon>Eukaryota</taxon>
        <taxon>Viridiplantae</taxon>
        <taxon>Streptophyta</taxon>
        <taxon>Embryophyta</taxon>
        <taxon>Tracheophyta</taxon>
        <taxon>Spermatophyta</taxon>
        <taxon>Magnoliopsida</taxon>
        <taxon>eudicotyledons</taxon>
        <taxon>Gunneridae</taxon>
        <taxon>Pentapetalae</taxon>
        <taxon>rosids</taxon>
        <taxon>malvids</taxon>
        <taxon>Malvales</taxon>
        <taxon>Malvaceae</taxon>
        <taxon>Grewioideae</taxon>
        <taxon>Apeibeae</taxon>
        <taxon>Corchorus</taxon>
    </lineage>
</organism>
<proteinExistence type="predicted"/>
<dbReference type="Proteomes" id="UP000187203">
    <property type="component" value="Unassembled WGS sequence"/>
</dbReference>